<evidence type="ECO:0000256" key="1">
    <source>
        <dbReference type="ARBA" id="ARBA00022801"/>
    </source>
</evidence>
<dbReference type="Gene3D" id="3.40.50.1820">
    <property type="entry name" value="alpha/beta hydrolase"/>
    <property type="match status" value="1"/>
</dbReference>
<evidence type="ECO:0000313" key="3">
    <source>
        <dbReference type="EMBL" id="CAB4724714.1"/>
    </source>
</evidence>
<dbReference type="Pfam" id="PF20434">
    <property type="entry name" value="BD-FAE"/>
    <property type="match status" value="1"/>
</dbReference>
<accession>A0A6J6RQB4</accession>
<sequence length="423" mass="46422">MDGADTGTGACPYDRAMSFLRRQVITAALTANAIRPVPGFRAGIPAFFAGWLTGELAPHVLAATTVDALANARSEKRDPRGLALAAASAAGLTYLVAQSRQVGTAAEEALVEGLGADYVEQLDSAPTPADLAVPWRKLVYPFRMREPRVTVHKDIAYDDETGRRGLLDVYVPADTPLEGAPVLLQVHGGGWTIGKKDQQGIPLMQHLAAKGWVCVAINYRLAPRDPFPAHVIDVKKSIAWIREHIAAYGGNPDYIAITGGSAGGHLCALAALTPHRREWQPGFEDVDTSVQVAVPHYGVYDFAGSTGLRSAELMRDRFLGPRVLQRRWSEDPEAFEAASPILQVTEDAPDFFVLHGQRDTLVAVEQGRLFVEELRRTSKRSVVYAELPGAQHAFDVFPSIRSAHIVRAIDRYLHWHWNQYRQR</sequence>
<evidence type="ECO:0000259" key="2">
    <source>
        <dbReference type="Pfam" id="PF20434"/>
    </source>
</evidence>
<protein>
    <submittedName>
        <fullName evidence="3">Unannotated protein</fullName>
    </submittedName>
</protein>
<dbReference type="GO" id="GO:0016787">
    <property type="term" value="F:hydrolase activity"/>
    <property type="evidence" value="ECO:0007669"/>
    <property type="project" value="UniProtKB-KW"/>
</dbReference>
<proteinExistence type="predicted"/>
<name>A0A6J6RQB4_9ZZZZ</name>
<reference evidence="3" key="1">
    <citation type="submission" date="2020-05" db="EMBL/GenBank/DDBJ databases">
        <authorList>
            <person name="Chiriac C."/>
            <person name="Salcher M."/>
            <person name="Ghai R."/>
            <person name="Kavagutti S V."/>
        </authorList>
    </citation>
    <scope>NUCLEOTIDE SEQUENCE</scope>
</reference>
<dbReference type="PANTHER" id="PTHR48081:SF33">
    <property type="entry name" value="KYNURENINE FORMAMIDASE"/>
    <property type="match status" value="1"/>
</dbReference>
<feature type="domain" description="BD-FAE-like" evidence="2">
    <location>
        <begin position="167"/>
        <end position="374"/>
    </location>
</feature>
<dbReference type="AlphaFoldDB" id="A0A6J6RQB4"/>
<dbReference type="PANTHER" id="PTHR48081">
    <property type="entry name" value="AB HYDROLASE SUPERFAMILY PROTEIN C4A8.06C"/>
    <property type="match status" value="1"/>
</dbReference>
<dbReference type="InterPro" id="IPR049492">
    <property type="entry name" value="BD-FAE-like_dom"/>
</dbReference>
<dbReference type="InterPro" id="IPR050300">
    <property type="entry name" value="GDXG_lipolytic_enzyme"/>
</dbReference>
<gene>
    <name evidence="3" type="ORF">UFOPK2761_00061</name>
</gene>
<dbReference type="InterPro" id="IPR029058">
    <property type="entry name" value="AB_hydrolase_fold"/>
</dbReference>
<organism evidence="3">
    <name type="scientific">freshwater metagenome</name>
    <dbReference type="NCBI Taxonomy" id="449393"/>
    <lineage>
        <taxon>unclassified sequences</taxon>
        <taxon>metagenomes</taxon>
        <taxon>ecological metagenomes</taxon>
    </lineage>
</organism>
<dbReference type="EMBL" id="CAEZYQ010000001">
    <property type="protein sequence ID" value="CAB4724714.1"/>
    <property type="molecule type" value="Genomic_DNA"/>
</dbReference>
<keyword evidence="1" id="KW-0378">Hydrolase</keyword>
<dbReference type="SUPFAM" id="SSF53474">
    <property type="entry name" value="alpha/beta-Hydrolases"/>
    <property type="match status" value="1"/>
</dbReference>